<evidence type="ECO:0000256" key="5">
    <source>
        <dbReference type="ARBA" id="ARBA00023054"/>
    </source>
</evidence>
<dbReference type="PROSITE" id="PS00411">
    <property type="entry name" value="KINESIN_MOTOR_1"/>
    <property type="match status" value="1"/>
</dbReference>
<dbReference type="GO" id="GO:0005875">
    <property type="term" value="C:microtubule associated complex"/>
    <property type="evidence" value="ECO:0007669"/>
    <property type="project" value="TreeGrafter"/>
</dbReference>
<dbReference type="WBParaSite" id="ACAC_0001252101-mRNA-1">
    <property type="protein sequence ID" value="ACAC_0001252101-mRNA-1"/>
    <property type="gene ID" value="ACAC_0001252101"/>
</dbReference>
<keyword evidence="3 7" id="KW-0547">Nucleotide-binding</keyword>
<dbReference type="InterPro" id="IPR027417">
    <property type="entry name" value="P-loop_NTPase"/>
</dbReference>
<dbReference type="GO" id="GO:0005524">
    <property type="term" value="F:ATP binding"/>
    <property type="evidence" value="ECO:0007669"/>
    <property type="project" value="UniProtKB-UniRule"/>
</dbReference>
<evidence type="ECO:0000256" key="4">
    <source>
        <dbReference type="ARBA" id="ARBA00022840"/>
    </source>
</evidence>
<evidence type="ECO:0000256" key="9">
    <source>
        <dbReference type="SAM" id="Coils"/>
    </source>
</evidence>
<dbReference type="STRING" id="6313.A0A0K0DLM9"/>
<evidence type="ECO:0000256" key="2">
    <source>
        <dbReference type="ARBA" id="ARBA00022490"/>
    </source>
</evidence>
<keyword evidence="4 7" id="KW-0067">ATP-binding</keyword>
<dbReference type="InterPro" id="IPR019821">
    <property type="entry name" value="Kinesin_motor_CS"/>
</dbReference>
<dbReference type="Gene3D" id="3.40.850.10">
    <property type="entry name" value="Kinesin motor domain"/>
    <property type="match status" value="1"/>
</dbReference>
<feature type="domain" description="Kinesin motor" evidence="10">
    <location>
        <begin position="1"/>
        <end position="295"/>
    </location>
</feature>
<evidence type="ECO:0000256" key="6">
    <source>
        <dbReference type="ARBA" id="ARBA00023212"/>
    </source>
</evidence>
<reference evidence="11" key="1">
    <citation type="submission" date="2012-09" db="EMBL/GenBank/DDBJ databases">
        <authorList>
            <person name="Martin A.A."/>
        </authorList>
    </citation>
    <scope>NUCLEOTIDE SEQUENCE</scope>
</reference>
<evidence type="ECO:0000256" key="1">
    <source>
        <dbReference type="ARBA" id="ARBA00004245"/>
    </source>
</evidence>
<dbReference type="GO" id="GO:0007018">
    <property type="term" value="P:microtubule-based movement"/>
    <property type="evidence" value="ECO:0007669"/>
    <property type="project" value="InterPro"/>
</dbReference>
<dbReference type="GO" id="GO:0051231">
    <property type="term" value="P:spindle elongation"/>
    <property type="evidence" value="ECO:0007669"/>
    <property type="project" value="TreeGrafter"/>
</dbReference>
<dbReference type="InterPro" id="IPR001752">
    <property type="entry name" value="Kinesin_motor_dom"/>
</dbReference>
<evidence type="ECO:0000313" key="12">
    <source>
        <dbReference type="WBParaSite" id="ACAC_0001252101-mRNA-1"/>
    </source>
</evidence>
<dbReference type="GO" id="GO:0005874">
    <property type="term" value="C:microtubule"/>
    <property type="evidence" value="ECO:0007669"/>
    <property type="project" value="UniProtKB-KW"/>
</dbReference>
<dbReference type="InterPro" id="IPR027640">
    <property type="entry name" value="Kinesin-like_fam"/>
</dbReference>
<reference evidence="12" key="2">
    <citation type="submission" date="2017-02" db="UniProtKB">
        <authorList>
            <consortium name="WormBaseParasite"/>
        </authorList>
    </citation>
    <scope>IDENTIFICATION</scope>
</reference>
<dbReference type="InterPro" id="IPR036961">
    <property type="entry name" value="Kinesin_motor_dom_sf"/>
</dbReference>
<comment type="subcellular location">
    <subcellularLocation>
        <location evidence="1">Cytoplasm</location>
        <location evidence="1">Cytoskeleton</location>
    </subcellularLocation>
</comment>
<protein>
    <recommendedName>
        <fullName evidence="8">Kinesin-like protein</fullName>
    </recommendedName>
</protein>
<evidence type="ECO:0000313" key="11">
    <source>
        <dbReference type="Proteomes" id="UP000035642"/>
    </source>
</evidence>
<sequence>MHCNGKTFAFDGVLDPSSQQEAVYDLTASSLLERFLKGFNCTILAYGQTGSGKTFTMGTEETRTSMTNENRGIIPRLVEAIFRQISELDVDMKFKVFVSMLEIYDEKVVDLLSGCREPLQVLLFKCLCTMLVQGLSKIFVGNLDETMAQLEKGGIHRSKGETAMNAQSSRSHAVFTIFLEKTGIDDEDTNFTAKLHLVDLAGSERLKKTQAEGTRKMEGIRINEGLLALGNVISALSESGGGRHIPYRDSKITRLLQDSLGGNSYTVMIACVSPADTNAEETLSTLRYADRAKKIKNKPVVNVDSGQQKIRELKEKVFSFFFVLRVGYHLTHFSSILRLAEERRKKLSEMEKQLTQMRKQMIDMKRLEKQKLHSEEMQKQMQAEITTLKQAKVRMMRQQREEAEKYRQWKLKHDRELMRLYSSLFQGRKRDIEAAREKISHNQQMMICKQKLEEAKRINKRLFSQMERSAVVAKEKQREISSDQAKVMHRSYCIFFVLCFSSSDELNKLQRGCGSIDFDSRAESRWKDILTLTSARVLLKTLFEQVLKSFSIFKYGFCFEIVRCFEQQEQFIQWFVQS</sequence>
<dbReference type="PANTHER" id="PTHR47969:SF15">
    <property type="entry name" value="CHROMOSOME-ASSOCIATED KINESIN KIF4A-RELATED"/>
    <property type="match status" value="1"/>
</dbReference>
<keyword evidence="5 9" id="KW-0175">Coiled coil</keyword>
<dbReference type="PROSITE" id="PS50067">
    <property type="entry name" value="KINESIN_MOTOR_2"/>
    <property type="match status" value="1"/>
</dbReference>
<dbReference type="Pfam" id="PF00225">
    <property type="entry name" value="Kinesin"/>
    <property type="match status" value="1"/>
</dbReference>
<dbReference type="GO" id="GO:0008017">
    <property type="term" value="F:microtubule binding"/>
    <property type="evidence" value="ECO:0007669"/>
    <property type="project" value="InterPro"/>
</dbReference>
<proteinExistence type="inferred from homology"/>
<evidence type="ECO:0000256" key="7">
    <source>
        <dbReference type="PROSITE-ProRule" id="PRU00283"/>
    </source>
</evidence>
<dbReference type="Proteomes" id="UP000035642">
    <property type="component" value="Unassembled WGS sequence"/>
</dbReference>
<name>A0A0K0DLM9_ANGCA</name>
<evidence type="ECO:0000256" key="3">
    <source>
        <dbReference type="ARBA" id="ARBA00022741"/>
    </source>
</evidence>
<dbReference type="GO" id="GO:0003777">
    <property type="term" value="F:microtubule motor activity"/>
    <property type="evidence" value="ECO:0007669"/>
    <property type="project" value="InterPro"/>
</dbReference>
<keyword evidence="11" id="KW-1185">Reference proteome</keyword>
<dbReference type="GO" id="GO:0007052">
    <property type="term" value="P:mitotic spindle organization"/>
    <property type="evidence" value="ECO:0007669"/>
    <property type="project" value="TreeGrafter"/>
</dbReference>
<keyword evidence="2" id="KW-0963">Cytoplasm</keyword>
<comment type="similarity">
    <text evidence="7 8">Belongs to the TRAFAC class myosin-kinesin ATPase superfamily. Kinesin family.</text>
</comment>
<feature type="coiled-coil region" evidence="9">
    <location>
        <begin position="337"/>
        <end position="384"/>
    </location>
</feature>
<evidence type="ECO:0000259" key="10">
    <source>
        <dbReference type="PROSITE" id="PS50067"/>
    </source>
</evidence>
<organism evidence="11 12">
    <name type="scientific">Angiostrongylus cantonensis</name>
    <name type="common">Rat lungworm</name>
    <dbReference type="NCBI Taxonomy" id="6313"/>
    <lineage>
        <taxon>Eukaryota</taxon>
        <taxon>Metazoa</taxon>
        <taxon>Ecdysozoa</taxon>
        <taxon>Nematoda</taxon>
        <taxon>Chromadorea</taxon>
        <taxon>Rhabditida</taxon>
        <taxon>Rhabditina</taxon>
        <taxon>Rhabditomorpha</taxon>
        <taxon>Strongyloidea</taxon>
        <taxon>Metastrongylidae</taxon>
        <taxon>Angiostrongylus</taxon>
    </lineage>
</organism>
<keyword evidence="6" id="KW-0206">Cytoskeleton</keyword>
<dbReference type="SUPFAM" id="SSF52540">
    <property type="entry name" value="P-loop containing nucleoside triphosphate hydrolases"/>
    <property type="match status" value="1"/>
</dbReference>
<dbReference type="PRINTS" id="PR00380">
    <property type="entry name" value="KINESINHEAVY"/>
</dbReference>
<dbReference type="PANTHER" id="PTHR47969">
    <property type="entry name" value="CHROMOSOME-ASSOCIATED KINESIN KIF4A-RELATED"/>
    <property type="match status" value="1"/>
</dbReference>
<dbReference type="AlphaFoldDB" id="A0A0K0DLM9"/>
<feature type="binding site" evidence="7">
    <location>
        <begin position="47"/>
        <end position="54"/>
    </location>
    <ligand>
        <name>ATP</name>
        <dbReference type="ChEBI" id="CHEBI:30616"/>
    </ligand>
</feature>
<dbReference type="Pfam" id="PF25764">
    <property type="entry name" value="KIF21A_4th"/>
    <property type="match status" value="1"/>
</dbReference>
<keyword evidence="7 8" id="KW-0505">Motor protein</keyword>
<keyword evidence="8" id="KW-0493">Microtubule</keyword>
<evidence type="ECO:0000256" key="8">
    <source>
        <dbReference type="RuleBase" id="RU000394"/>
    </source>
</evidence>
<dbReference type="SMART" id="SM00129">
    <property type="entry name" value="KISc"/>
    <property type="match status" value="1"/>
</dbReference>
<accession>A0A0K0DLM9</accession>